<name>A0ABD3HQ04_9MARC</name>
<evidence type="ECO:0000313" key="2">
    <source>
        <dbReference type="Proteomes" id="UP001633002"/>
    </source>
</evidence>
<proteinExistence type="predicted"/>
<sequence>MLALCMNEIVRVPVFLTQIGLVPVAIGVVQLEVLRLAAAGAGVVITGSEFAAYLRLVGHAVDGDAWTRGLKWTEFYFGSGRGGLKLVATDSVSPGFCIVEGDVGLSQTRAVDLSVFVQSFLQIIGRIEKSDIGTETAQL</sequence>
<comment type="caution">
    <text evidence="1">The sequence shown here is derived from an EMBL/GenBank/DDBJ whole genome shotgun (WGS) entry which is preliminary data.</text>
</comment>
<evidence type="ECO:0000313" key="1">
    <source>
        <dbReference type="EMBL" id="KAL3692901.1"/>
    </source>
</evidence>
<gene>
    <name evidence="1" type="ORF">R1sor_006552</name>
</gene>
<dbReference type="EMBL" id="JBJQOH010000003">
    <property type="protein sequence ID" value="KAL3692901.1"/>
    <property type="molecule type" value="Genomic_DNA"/>
</dbReference>
<keyword evidence="2" id="KW-1185">Reference proteome</keyword>
<organism evidence="1 2">
    <name type="scientific">Riccia sorocarpa</name>
    <dbReference type="NCBI Taxonomy" id="122646"/>
    <lineage>
        <taxon>Eukaryota</taxon>
        <taxon>Viridiplantae</taxon>
        <taxon>Streptophyta</taxon>
        <taxon>Embryophyta</taxon>
        <taxon>Marchantiophyta</taxon>
        <taxon>Marchantiopsida</taxon>
        <taxon>Marchantiidae</taxon>
        <taxon>Marchantiales</taxon>
        <taxon>Ricciaceae</taxon>
        <taxon>Riccia</taxon>
    </lineage>
</organism>
<dbReference type="Proteomes" id="UP001633002">
    <property type="component" value="Unassembled WGS sequence"/>
</dbReference>
<accession>A0ABD3HQ04</accession>
<reference evidence="1 2" key="1">
    <citation type="submission" date="2024-09" db="EMBL/GenBank/DDBJ databases">
        <title>Chromosome-scale assembly of Riccia sorocarpa.</title>
        <authorList>
            <person name="Paukszto L."/>
        </authorList>
    </citation>
    <scope>NUCLEOTIDE SEQUENCE [LARGE SCALE GENOMIC DNA]</scope>
    <source>
        <strain evidence="1">LP-2024</strain>
        <tissue evidence="1">Aerial parts of the thallus</tissue>
    </source>
</reference>
<dbReference type="AlphaFoldDB" id="A0ABD3HQ04"/>
<protein>
    <submittedName>
        <fullName evidence="1">Uncharacterized protein</fullName>
    </submittedName>
</protein>